<dbReference type="Proteomes" id="UP000638732">
    <property type="component" value="Unassembled WGS sequence"/>
</dbReference>
<name>A0A965ZDX8_9SPHI</name>
<dbReference type="InterPro" id="IPR018225">
    <property type="entry name" value="Transaldolase_AS"/>
</dbReference>
<organism evidence="13 14">
    <name type="scientific">Mucilaginibacter agri</name>
    <dbReference type="NCBI Taxonomy" id="2695265"/>
    <lineage>
        <taxon>Bacteria</taxon>
        <taxon>Pseudomonadati</taxon>
        <taxon>Bacteroidota</taxon>
        <taxon>Sphingobacteriia</taxon>
        <taxon>Sphingobacteriales</taxon>
        <taxon>Sphingobacteriaceae</taxon>
        <taxon>Mucilaginibacter</taxon>
    </lineage>
</organism>
<evidence type="ECO:0000256" key="10">
    <source>
        <dbReference type="ARBA" id="ARBA00048810"/>
    </source>
</evidence>
<dbReference type="InterPro" id="IPR019052">
    <property type="entry name" value="DUF2383"/>
</dbReference>
<dbReference type="InterPro" id="IPR012347">
    <property type="entry name" value="Ferritin-like"/>
</dbReference>
<evidence type="ECO:0000313" key="13">
    <source>
        <dbReference type="EMBL" id="NCD68322.1"/>
    </source>
</evidence>
<dbReference type="InterPro" id="IPR009078">
    <property type="entry name" value="Ferritin-like_SF"/>
</dbReference>
<evidence type="ECO:0000313" key="14">
    <source>
        <dbReference type="Proteomes" id="UP000638732"/>
    </source>
</evidence>
<evidence type="ECO:0000256" key="11">
    <source>
        <dbReference type="HAMAP-Rule" id="MF_00493"/>
    </source>
</evidence>
<comment type="subcellular location">
    <subcellularLocation>
        <location evidence="2 11">Cytoplasm</location>
    </subcellularLocation>
</comment>
<evidence type="ECO:0000259" key="12">
    <source>
        <dbReference type="Pfam" id="PF09537"/>
    </source>
</evidence>
<dbReference type="Pfam" id="PF05974">
    <property type="entry name" value="DUF892"/>
    <property type="match status" value="1"/>
</dbReference>
<keyword evidence="6 11" id="KW-0963">Cytoplasm</keyword>
<dbReference type="GO" id="GO:0005975">
    <property type="term" value="P:carbohydrate metabolic process"/>
    <property type="evidence" value="ECO:0007669"/>
    <property type="project" value="InterPro"/>
</dbReference>
<evidence type="ECO:0000256" key="6">
    <source>
        <dbReference type="ARBA" id="ARBA00022490"/>
    </source>
</evidence>
<gene>
    <name evidence="11 13" type="primary">tal</name>
    <name evidence="13" type="ORF">GSY63_03000</name>
</gene>
<dbReference type="CDD" id="cd00955">
    <property type="entry name" value="Transaldolase_like"/>
    <property type="match status" value="1"/>
</dbReference>
<protein>
    <recommendedName>
        <fullName evidence="5 11">Transaldolase</fullName>
        <ecNumber evidence="5 11">2.2.1.2</ecNumber>
    </recommendedName>
</protein>
<dbReference type="Pfam" id="PF09537">
    <property type="entry name" value="DUF2383"/>
    <property type="match status" value="1"/>
</dbReference>
<dbReference type="NCBIfam" id="TIGR00876">
    <property type="entry name" value="tal_mycobact"/>
    <property type="match status" value="1"/>
</dbReference>
<reference evidence="13" key="1">
    <citation type="submission" date="2020-01" db="EMBL/GenBank/DDBJ databases">
        <authorList>
            <person name="Seo Y.L."/>
        </authorList>
    </citation>
    <scope>NUCLEOTIDE SEQUENCE</scope>
    <source>
        <strain evidence="13">R11</strain>
    </source>
</reference>
<dbReference type="PROSITE" id="PS01054">
    <property type="entry name" value="TRANSALDOLASE_1"/>
    <property type="match status" value="1"/>
</dbReference>
<keyword evidence="8 11" id="KW-0570">Pentose shunt</keyword>
<keyword evidence="14" id="KW-1185">Reference proteome</keyword>
<dbReference type="EC" id="2.2.1.2" evidence="5 11"/>
<evidence type="ECO:0000256" key="7">
    <source>
        <dbReference type="ARBA" id="ARBA00022679"/>
    </source>
</evidence>
<evidence type="ECO:0000256" key="9">
    <source>
        <dbReference type="ARBA" id="ARBA00023270"/>
    </source>
</evidence>
<dbReference type="Gene3D" id="3.20.20.70">
    <property type="entry name" value="Aldolase class I"/>
    <property type="match status" value="1"/>
</dbReference>
<dbReference type="GO" id="GO:0006098">
    <property type="term" value="P:pentose-phosphate shunt"/>
    <property type="evidence" value="ECO:0007669"/>
    <property type="project" value="UniProtKB-UniRule"/>
</dbReference>
<accession>A0A965ZDX8</accession>
<comment type="catalytic activity">
    <reaction evidence="10 11">
        <text>D-sedoheptulose 7-phosphate + D-glyceraldehyde 3-phosphate = D-erythrose 4-phosphate + beta-D-fructose 6-phosphate</text>
        <dbReference type="Rhea" id="RHEA:17053"/>
        <dbReference type="ChEBI" id="CHEBI:16897"/>
        <dbReference type="ChEBI" id="CHEBI:57483"/>
        <dbReference type="ChEBI" id="CHEBI:57634"/>
        <dbReference type="ChEBI" id="CHEBI:59776"/>
        <dbReference type="EC" id="2.2.1.2"/>
    </reaction>
</comment>
<dbReference type="AlphaFoldDB" id="A0A965ZDX8"/>
<dbReference type="HAMAP" id="MF_00493">
    <property type="entry name" value="Transaldolase_2"/>
    <property type="match status" value="1"/>
</dbReference>
<evidence type="ECO:0000256" key="2">
    <source>
        <dbReference type="ARBA" id="ARBA00004496"/>
    </source>
</evidence>
<dbReference type="InterPro" id="IPR013785">
    <property type="entry name" value="Aldolase_TIM"/>
</dbReference>
<dbReference type="CDD" id="cd07909">
    <property type="entry name" value="YciF"/>
    <property type="match status" value="1"/>
</dbReference>
<evidence type="ECO:0000256" key="5">
    <source>
        <dbReference type="ARBA" id="ARBA00013151"/>
    </source>
</evidence>
<dbReference type="InterPro" id="IPR001585">
    <property type="entry name" value="TAL/FSA"/>
</dbReference>
<dbReference type="PANTHER" id="PTHR10683:SF31">
    <property type="entry name" value="TRANSALDOLASE"/>
    <property type="match status" value="1"/>
</dbReference>
<comment type="similarity">
    <text evidence="4 11">Belongs to the transaldolase family. Type 2 subfamily.</text>
</comment>
<dbReference type="PANTHER" id="PTHR10683">
    <property type="entry name" value="TRANSALDOLASE"/>
    <property type="match status" value="1"/>
</dbReference>
<dbReference type="InterPro" id="IPR011971">
    <property type="entry name" value="CHP02284"/>
</dbReference>
<dbReference type="NCBIfam" id="NF002881">
    <property type="entry name" value="PRK03343.1"/>
    <property type="match status" value="1"/>
</dbReference>
<dbReference type="InterPro" id="IPR004732">
    <property type="entry name" value="Transaldolase_2"/>
</dbReference>
<proteinExistence type="inferred from homology"/>
<dbReference type="Gene3D" id="1.20.1260.10">
    <property type="match status" value="2"/>
</dbReference>
<sequence>MQDINKVKQIHSEFKQSIWLDFIDRNIMHSGKLQNLIDEDGIRGVTSNPAIFEQAINSSSDYDADILMLSKSDTDPERIFFQLAISDIQNAADLFAPVYNEEISGADGYVSLEVSPLLALDEQGTIEQARELWHKVARQNVMIKIPGTLPCLPAIRTAISEGININVTLLFGLKRYEAVAMAYIEGLEDRLASGQDVSKVASVASFFLSRIDLLVDPLLDAKDQSELRGEAAIASAKVAYALYRRLFSGERWQKLADAGAKPQRLLWASTGNKNPVYRDTRYVEELISPNTVNTAPLSTIDAFRDHGNAAARLEVGLEKAIYLLEALANAGINMEAIALQLEIEGIHKFKVPYQKLLDAVSSKTTNYKIDIKKETMEFNEKAIDVINDLIKLNNDRVAGFNKAAEDLKDDTSDVVPIFSRLAGESSQYVNELTNVAQQHNGEVARGTSTSGNLHRAWIDIKSAFTGSDLLSILNECERGEDAAKAAYRDALDPDNNLSAELALLLQSQQLGISEGHDLIKSLRDEVSATNDDNDYQNEIGNDESMTESANEDAAYEYEGRAALAYQPETNDQEKEWQEEEETVAGDSKLMEFFIDELKDLLWAERELVDTLPDIADAATSVELKMAFEQHLTETRTHVARLEQAFGILGLEPESRKCEAMSGILDEGDEIISATEEGTAQRDVGLIFAGQKVEHYEIASYGGMIALAKTLGYYEIAELFVLTLDEEKTADAKLTDIAETQANYEASVEPSDD</sequence>
<dbReference type="NCBIfam" id="TIGR02284">
    <property type="entry name" value="PA2169 family four-helix-bundle protein"/>
    <property type="match status" value="1"/>
</dbReference>
<dbReference type="SUPFAM" id="SSF51569">
    <property type="entry name" value="Aldolase"/>
    <property type="match status" value="1"/>
</dbReference>
<dbReference type="RefSeq" id="WP_166584348.1">
    <property type="nucleotide sequence ID" value="NZ_WWEO01000037.1"/>
</dbReference>
<comment type="pathway">
    <text evidence="3 11">Carbohydrate degradation; pentose phosphate pathway; D-glyceraldehyde 3-phosphate and beta-D-fructose 6-phosphate from D-ribose 5-phosphate and D-xylulose 5-phosphate (non-oxidative stage): step 2/3.</text>
</comment>
<dbReference type="InterPro" id="IPR010287">
    <property type="entry name" value="DUF892_YciF-like"/>
</dbReference>
<reference evidence="13" key="2">
    <citation type="submission" date="2020-10" db="EMBL/GenBank/DDBJ databases">
        <title>Mucilaginibacter sp. nov., isolated from soil.</title>
        <authorList>
            <person name="Jeon C.O."/>
        </authorList>
    </citation>
    <scope>NUCLEOTIDE SEQUENCE</scope>
    <source>
        <strain evidence="13">R11</strain>
    </source>
</reference>
<feature type="domain" description="DUF2383" evidence="12">
    <location>
        <begin position="382"/>
        <end position="492"/>
    </location>
</feature>
<evidence type="ECO:0000256" key="1">
    <source>
        <dbReference type="ARBA" id="ARBA00003518"/>
    </source>
</evidence>
<comment type="caution">
    <text evidence="13">The sequence shown here is derived from an EMBL/GenBank/DDBJ whole genome shotgun (WGS) entry which is preliminary data.</text>
</comment>
<feature type="active site" description="Schiff-base intermediate with substrate" evidence="11">
    <location>
        <position position="144"/>
    </location>
</feature>
<evidence type="ECO:0000256" key="3">
    <source>
        <dbReference type="ARBA" id="ARBA00004857"/>
    </source>
</evidence>
<dbReference type="EMBL" id="WWEO01000037">
    <property type="protein sequence ID" value="NCD68322.1"/>
    <property type="molecule type" value="Genomic_DNA"/>
</dbReference>
<dbReference type="GO" id="GO:0004801">
    <property type="term" value="F:transaldolase activity"/>
    <property type="evidence" value="ECO:0007669"/>
    <property type="project" value="UniProtKB-UniRule"/>
</dbReference>
<keyword evidence="9 11" id="KW-0704">Schiff base</keyword>
<dbReference type="Pfam" id="PF00923">
    <property type="entry name" value="TAL_FSA"/>
    <property type="match status" value="1"/>
</dbReference>
<comment type="function">
    <text evidence="1 11">Transaldolase is important for the balance of metabolites in the pentose-phosphate pathway.</text>
</comment>
<keyword evidence="7 11" id="KW-0808">Transferase</keyword>
<dbReference type="SUPFAM" id="SSF47240">
    <property type="entry name" value="Ferritin-like"/>
    <property type="match status" value="1"/>
</dbReference>
<evidence type="ECO:0000256" key="8">
    <source>
        <dbReference type="ARBA" id="ARBA00023126"/>
    </source>
</evidence>
<dbReference type="GO" id="GO:0005737">
    <property type="term" value="C:cytoplasm"/>
    <property type="evidence" value="ECO:0007669"/>
    <property type="project" value="UniProtKB-SubCell"/>
</dbReference>
<evidence type="ECO:0000256" key="4">
    <source>
        <dbReference type="ARBA" id="ARBA00008426"/>
    </source>
</evidence>